<accession>A0A089QAA3</accession>
<dbReference type="Proteomes" id="UP000029481">
    <property type="component" value="Chromosome"/>
</dbReference>
<name>A0A089QAA3_9ENTR</name>
<gene>
    <name evidence="1" type="ORF">JT31_23045</name>
</gene>
<evidence type="ECO:0000313" key="1">
    <source>
        <dbReference type="EMBL" id="AIR07379.1"/>
    </source>
</evidence>
<proteinExistence type="predicted"/>
<protein>
    <submittedName>
        <fullName evidence="1">Uncharacterized protein</fullName>
    </submittedName>
</protein>
<dbReference type="KEGG" id="cnt:JT31_23045"/>
<keyword evidence="2" id="KW-1185">Reference proteome</keyword>
<dbReference type="AlphaFoldDB" id="A0A089QAA3"/>
<dbReference type="EMBL" id="CP009451">
    <property type="protein sequence ID" value="AIR07379.1"/>
    <property type="molecule type" value="Genomic_DNA"/>
</dbReference>
<sequence length="110" mass="12748">MVMARKRTASQMSVKILLRQRIKKKPNLVELAQGRRAVGGQKMRKKGVMMSRIVENTRMIRYGLKQERMTLFQTPTAIGISIKLNSQNLKIRSNTLMLHMILSETLQKEH</sequence>
<organism evidence="1 2">
    <name type="scientific">Cedecea neteri</name>
    <dbReference type="NCBI Taxonomy" id="158822"/>
    <lineage>
        <taxon>Bacteria</taxon>
        <taxon>Pseudomonadati</taxon>
        <taxon>Pseudomonadota</taxon>
        <taxon>Gammaproteobacteria</taxon>
        <taxon>Enterobacterales</taxon>
        <taxon>Enterobacteriaceae</taxon>
        <taxon>Cedecea</taxon>
    </lineage>
</organism>
<evidence type="ECO:0000313" key="2">
    <source>
        <dbReference type="Proteomes" id="UP000029481"/>
    </source>
</evidence>
<reference evidence="1 2" key="1">
    <citation type="submission" date="2014-09" db="EMBL/GenBank/DDBJ databases">
        <title>Cedecea neteri SSMD04 Genome Sequencing.</title>
        <authorList>
            <person name="Tan J.-Y."/>
        </authorList>
    </citation>
    <scope>NUCLEOTIDE SEQUENCE [LARGE SCALE GENOMIC DNA]</scope>
    <source>
        <strain evidence="1 2">SSMD04</strain>
    </source>
</reference>